<dbReference type="EMBL" id="AP027071">
    <property type="protein sequence ID" value="BDU63388.1"/>
    <property type="molecule type" value="Genomic_DNA"/>
</dbReference>
<keyword evidence="1" id="KW-0614">Plasmid</keyword>
<accession>A0ABM8DLC6</accession>
<evidence type="ECO:0000313" key="1">
    <source>
        <dbReference type="EMBL" id="BDU63388.1"/>
    </source>
</evidence>
<reference evidence="1 2" key="1">
    <citation type="submission" date="2022-11" db="EMBL/GenBank/DDBJ databases">
        <title>Genome sequence of clinical isolate of the human pathogenic Borrelia fainii.</title>
        <authorList>
            <person name="Itokawa K."/>
            <person name="Sato K."/>
            <person name="Qiu Y."/>
        </authorList>
    </citation>
    <scope>NUCLEOTIDE SEQUENCE [LARGE SCALE GENOMIC DNA]</scope>
    <source>
        <strain evidence="1 2">Qtaro</strain>
        <plasmid evidence="1 2">p100</plasmid>
    </source>
</reference>
<dbReference type="Pfam" id="PF03434">
    <property type="entry name" value="DUF276"/>
    <property type="match status" value="1"/>
</dbReference>
<dbReference type="Proteomes" id="UP001317516">
    <property type="component" value="Plasmid p100"/>
</dbReference>
<keyword evidence="2" id="KW-1185">Reference proteome</keyword>
<organism evidence="1 2">
    <name type="scientific">Candidatus Borrelia fainii</name>
    <dbReference type="NCBI Taxonomy" id="2518322"/>
    <lineage>
        <taxon>Bacteria</taxon>
        <taxon>Pseudomonadati</taxon>
        <taxon>Spirochaetota</taxon>
        <taxon>Spirochaetia</taxon>
        <taxon>Spirochaetales</taxon>
        <taxon>Borreliaceae</taxon>
        <taxon>Borrelia</taxon>
    </lineage>
</organism>
<proteinExistence type="predicted"/>
<name>A0ABM8DLC6_9SPIR</name>
<geneLocation type="plasmid" evidence="1 2">
    <name>p100</name>
</geneLocation>
<evidence type="ECO:0008006" key="3">
    <source>
        <dbReference type="Google" id="ProtNLM"/>
    </source>
</evidence>
<dbReference type="RefSeq" id="WP_281862254.1">
    <property type="nucleotide sequence ID" value="NZ_AP027071.1"/>
</dbReference>
<gene>
    <name evidence="1" type="ORF">BOFE_09280</name>
</gene>
<sequence>MKIIFDEEIGVLTKSIEEIQNIKKEILKQEYNILIKDNSIFDIINYPSSAIDMEIIKVLNELFETLKEGGKYFKSLQESLSIPKSSTYEAIKQALLAIPNIKYANIISSSGTIEIHIIFKDEYRKNQIIDNETQINIWEAIYYTAPSGTAFQGQIELEFLNKNRQKKTYKFSLGIIKYAYLKVLYKTETDAMYKEIAGQIKKIYKKIIRDKYKDMGISLRYQDFLSPVSIIKGIKSMRIGICIKENLDTKITEIEKSKFNFNTDIEIKENELISLDENSRLMIDRE</sequence>
<evidence type="ECO:0000313" key="2">
    <source>
        <dbReference type="Proteomes" id="UP001317516"/>
    </source>
</evidence>
<dbReference type="InterPro" id="IPR005096">
    <property type="entry name" value="DUF276"/>
</dbReference>
<protein>
    <recommendedName>
        <fullName evidence="3">DUF276 domain-containing protein</fullName>
    </recommendedName>
</protein>